<sequence length="76" mass="8236">MNLKANAAIVGAGDVWDLRFKRYNIGTNSGTSGTGNGGACSTGSTDFSATYVAFRVYESGGYAIVFEWWWANLWLN</sequence>
<dbReference type="EMBL" id="AOGY02000012">
    <property type="protein sequence ID" value="EMY71574.1"/>
    <property type="molecule type" value="Genomic_DNA"/>
</dbReference>
<evidence type="ECO:0000313" key="1">
    <source>
        <dbReference type="EMBL" id="EMY71574.1"/>
    </source>
</evidence>
<dbReference type="STRING" id="1218591.LEP1GSC199_1042"/>
<reference evidence="1 2" key="1">
    <citation type="submission" date="2013-03" db="EMBL/GenBank/DDBJ databases">
        <authorList>
            <person name="Harkins D.M."/>
            <person name="Durkin A.S."/>
            <person name="Brinkac L.M."/>
            <person name="Haft D.H."/>
            <person name="Selengut J.D."/>
            <person name="Sanka R."/>
            <person name="DePew J."/>
            <person name="Purushe J."/>
            <person name="Galloway R.L."/>
            <person name="Vinetz J.M."/>
            <person name="Sutton G.G."/>
            <person name="Nierman W.C."/>
            <person name="Fouts D.E."/>
        </authorList>
    </citation>
    <scope>NUCLEOTIDE SEQUENCE [LARGE SCALE GENOMIC DNA]</scope>
    <source>
        <strain evidence="1 2">Waz Holland</strain>
    </source>
</reference>
<name>N1W5S4_9LEPT</name>
<dbReference type="AlphaFoldDB" id="N1W5S4"/>
<accession>N1W5S4</accession>
<gene>
    <name evidence="1" type="ORF">LEP1GSC199_1042</name>
</gene>
<comment type="caution">
    <text evidence="1">The sequence shown here is derived from an EMBL/GenBank/DDBJ whole genome shotgun (WGS) entry which is preliminary data.</text>
</comment>
<dbReference type="Proteomes" id="UP000012227">
    <property type="component" value="Unassembled WGS sequence"/>
</dbReference>
<evidence type="ECO:0000313" key="2">
    <source>
        <dbReference type="Proteomes" id="UP000012227"/>
    </source>
</evidence>
<proteinExistence type="predicted"/>
<protein>
    <submittedName>
        <fullName evidence="1">HmuY domain protein</fullName>
    </submittedName>
</protein>
<organism evidence="1 2">
    <name type="scientific">Leptospira vanthielii serovar Holland str. Waz Holland = ATCC 700522</name>
    <dbReference type="NCBI Taxonomy" id="1218591"/>
    <lineage>
        <taxon>Bacteria</taxon>
        <taxon>Pseudomonadati</taxon>
        <taxon>Spirochaetota</taxon>
        <taxon>Spirochaetia</taxon>
        <taxon>Leptospirales</taxon>
        <taxon>Leptospiraceae</taxon>
        <taxon>Leptospira</taxon>
    </lineage>
</organism>